<feature type="chain" id="PRO_5038572646" evidence="6">
    <location>
        <begin position="24"/>
        <end position="494"/>
    </location>
</feature>
<dbReference type="InterPro" id="IPR002477">
    <property type="entry name" value="Peptidoglycan-bd-like"/>
</dbReference>
<dbReference type="InterPro" id="IPR036365">
    <property type="entry name" value="PGBD-like_sf"/>
</dbReference>
<dbReference type="InterPro" id="IPR004447">
    <property type="entry name" value="Peptidase_S41A"/>
</dbReference>
<dbReference type="PANTHER" id="PTHR32060:SF22">
    <property type="entry name" value="CARBOXYL-TERMINAL-PROCESSING PEPTIDASE 3, CHLOROPLASTIC"/>
    <property type="match status" value="1"/>
</dbReference>
<evidence type="ECO:0000313" key="9">
    <source>
        <dbReference type="Proteomes" id="UP000002377"/>
    </source>
</evidence>
<dbReference type="Gene3D" id="3.90.226.10">
    <property type="entry name" value="2-enoyl-CoA Hydratase, Chain A, domain 1"/>
    <property type="match status" value="1"/>
</dbReference>
<keyword evidence="6" id="KW-0732">Signal</keyword>
<evidence type="ECO:0000256" key="5">
    <source>
        <dbReference type="RuleBase" id="RU004404"/>
    </source>
</evidence>
<evidence type="ECO:0000313" key="8">
    <source>
        <dbReference type="EMBL" id="ADG80916.1"/>
    </source>
</evidence>
<name>D5X8D7_THEPJ</name>
<dbReference type="Pfam" id="PF13180">
    <property type="entry name" value="PDZ_2"/>
    <property type="match status" value="1"/>
</dbReference>
<reference evidence="8 9" key="1">
    <citation type="submission" date="2010-05" db="EMBL/GenBank/DDBJ databases">
        <title>Complete sequence of Thermincola sp. JR.</title>
        <authorList>
            <consortium name="US DOE Joint Genome Institute"/>
            <person name="Lucas S."/>
            <person name="Copeland A."/>
            <person name="Lapidus A."/>
            <person name="Cheng J.-F."/>
            <person name="Bruce D."/>
            <person name="Goodwin L."/>
            <person name="Pitluck S."/>
            <person name="Chertkov O."/>
            <person name="Detter J.C."/>
            <person name="Han C."/>
            <person name="Tapia R."/>
            <person name="Land M."/>
            <person name="Hauser L."/>
            <person name="Kyrpides N."/>
            <person name="Mikhailova N."/>
            <person name="Hazen T.C."/>
            <person name="Woyke T."/>
        </authorList>
    </citation>
    <scope>NUCLEOTIDE SEQUENCE [LARGE SCALE GENOMIC DNA]</scope>
    <source>
        <strain evidence="8 9">JR</strain>
    </source>
</reference>
<dbReference type="eggNOG" id="COG3409">
    <property type="taxonomic scope" value="Bacteria"/>
</dbReference>
<dbReference type="PANTHER" id="PTHR32060">
    <property type="entry name" value="TAIL-SPECIFIC PROTEASE"/>
    <property type="match status" value="1"/>
</dbReference>
<evidence type="ECO:0000259" key="7">
    <source>
        <dbReference type="PROSITE" id="PS50106"/>
    </source>
</evidence>
<evidence type="ECO:0000256" key="6">
    <source>
        <dbReference type="SAM" id="SignalP"/>
    </source>
</evidence>
<dbReference type="SMART" id="SM00228">
    <property type="entry name" value="PDZ"/>
    <property type="match status" value="1"/>
</dbReference>
<dbReference type="SUPFAM" id="SSF52096">
    <property type="entry name" value="ClpP/crotonase"/>
    <property type="match status" value="1"/>
</dbReference>
<dbReference type="Proteomes" id="UP000002377">
    <property type="component" value="Chromosome"/>
</dbReference>
<dbReference type="GO" id="GO:0006508">
    <property type="term" value="P:proteolysis"/>
    <property type="evidence" value="ECO:0007669"/>
    <property type="project" value="UniProtKB-KW"/>
</dbReference>
<dbReference type="InterPro" id="IPR029045">
    <property type="entry name" value="ClpP/crotonase-like_dom_sf"/>
</dbReference>
<dbReference type="InterPro" id="IPR036366">
    <property type="entry name" value="PGBDSf"/>
</dbReference>
<dbReference type="Pfam" id="PF01471">
    <property type="entry name" value="PG_binding_1"/>
    <property type="match status" value="1"/>
</dbReference>
<comment type="similarity">
    <text evidence="1 5">Belongs to the peptidase S41A family.</text>
</comment>
<feature type="signal peptide" evidence="6">
    <location>
        <begin position="1"/>
        <end position="23"/>
    </location>
</feature>
<sequence precursor="true">MKKLTKVLLFIFLIMCFIPGQNAVAYEATRDEQLDYLRSVFDFIKENYGGEIKADMFSEGVLEGIFGNLDPYTEYLSLKDAESFFNSIEGNYKGIGIAFVKTDAAVIITDVFSRSPADEAGIIAGDEIVAVDGQNIAGLSSDEISAMIKGPEGTKVKLTLKRNGQKALINLELTRSEIEINPVIYDIRGNIGYIAITTFNANTNKYFLQALSELDKRNIKKIILDLRDNPGGEVSQAVAVAENFVPAGLITKLDYKSEKQQDTEYYSNLKEKKYEVAVLVNGFTASASEILAGAIQDTKAGVLVGTKTFGKSKVQQMVPLLTPEAYQKYKKLYNADTVSAIDLMQQYKIIPADDEIIGWAKITIGEYFTPRGKRIDQVGLVPDVSVPDYKATNGIDVRNIQKLSKKTKMTLHTKSGEVYNAEKILILLGYNLDKPDTNLDAKTFAAIKKFQKDKGLYPYGVLDFITQQKLNEALVQIILRYDKQYAKAVELLGK</sequence>
<dbReference type="SUPFAM" id="SSF50156">
    <property type="entry name" value="PDZ domain-like"/>
    <property type="match status" value="1"/>
</dbReference>
<dbReference type="Gene3D" id="2.30.42.10">
    <property type="match status" value="1"/>
</dbReference>
<evidence type="ECO:0000256" key="3">
    <source>
        <dbReference type="ARBA" id="ARBA00022801"/>
    </source>
</evidence>
<dbReference type="InterPro" id="IPR005151">
    <property type="entry name" value="Tail-specific_protease"/>
</dbReference>
<keyword evidence="4 5" id="KW-0720">Serine protease</keyword>
<protein>
    <submittedName>
        <fullName evidence="8">Carboxyl-terminal protease</fullName>
        <ecNumber evidence="8">3.4.21.102</ecNumber>
    </submittedName>
</protein>
<dbReference type="NCBIfam" id="TIGR00225">
    <property type="entry name" value="prc"/>
    <property type="match status" value="1"/>
</dbReference>
<dbReference type="GO" id="GO:0004252">
    <property type="term" value="F:serine-type endopeptidase activity"/>
    <property type="evidence" value="ECO:0007669"/>
    <property type="project" value="UniProtKB-EC"/>
</dbReference>
<dbReference type="SUPFAM" id="SSF47090">
    <property type="entry name" value="PGBD-like"/>
    <property type="match status" value="1"/>
</dbReference>
<dbReference type="InterPro" id="IPR001478">
    <property type="entry name" value="PDZ"/>
</dbReference>
<dbReference type="HOGENOM" id="CLU_017295_3_0_9"/>
<dbReference type="RefSeq" id="WP_013118945.1">
    <property type="nucleotide sequence ID" value="NC_014152.1"/>
</dbReference>
<dbReference type="EC" id="3.4.21.102" evidence="8"/>
<proteinExistence type="inferred from homology"/>
<keyword evidence="2 5" id="KW-0645">Protease</keyword>
<dbReference type="Gene3D" id="1.10.101.10">
    <property type="entry name" value="PGBD-like superfamily/PGBD"/>
    <property type="match status" value="1"/>
</dbReference>
<feature type="domain" description="PDZ" evidence="7">
    <location>
        <begin position="89"/>
        <end position="149"/>
    </location>
</feature>
<dbReference type="KEGG" id="tjr:TherJR_0020"/>
<dbReference type="AlphaFoldDB" id="D5X8D7"/>
<dbReference type="FunFam" id="2.30.42.10:FF:000063">
    <property type="entry name" value="Peptidase, S41 family"/>
    <property type="match status" value="1"/>
</dbReference>
<dbReference type="PROSITE" id="PS50106">
    <property type="entry name" value="PDZ"/>
    <property type="match status" value="1"/>
</dbReference>
<dbReference type="STRING" id="635013.TherJR_0020"/>
<accession>D5X8D7</accession>
<evidence type="ECO:0000256" key="1">
    <source>
        <dbReference type="ARBA" id="ARBA00009179"/>
    </source>
</evidence>
<dbReference type="GO" id="GO:0030288">
    <property type="term" value="C:outer membrane-bounded periplasmic space"/>
    <property type="evidence" value="ECO:0007669"/>
    <property type="project" value="TreeGrafter"/>
</dbReference>
<organism evidence="8 9">
    <name type="scientific">Thermincola potens (strain JR)</name>
    <dbReference type="NCBI Taxonomy" id="635013"/>
    <lineage>
        <taxon>Bacteria</taxon>
        <taxon>Bacillati</taxon>
        <taxon>Bacillota</taxon>
        <taxon>Clostridia</taxon>
        <taxon>Eubacteriales</taxon>
        <taxon>Thermincolaceae</taxon>
        <taxon>Thermincola</taxon>
    </lineage>
</organism>
<dbReference type="EMBL" id="CP002028">
    <property type="protein sequence ID" value="ADG80916.1"/>
    <property type="molecule type" value="Genomic_DNA"/>
</dbReference>
<evidence type="ECO:0000256" key="4">
    <source>
        <dbReference type="ARBA" id="ARBA00022825"/>
    </source>
</evidence>
<keyword evidence="3 5" id="KW-0378">Hydrolase</keyword>
<dbReference type="OrthoDB" id="9812068at2"/>
<dbReference type="SMART" id="SM00245">
    <property type="entry name" value="TSPc"/>
    <property type="match status" value="1"/>
</dbReference>
<keyword evidence="9" id="KW-1185">Reference proteome</keyword>
<dbReference type="CDD" id="cd07560">
    <property type="entry name" value="Peptidase_S41_CPP"/>
    <property type="match status" value="1"/>
</dbReference>
<dbReference type="InterPro" id="IPR036034">
    <property type="entry name" value="PDZ_sf"/>
</dbReference>
<dbReference type="GO" id="GO:0007165">
    <property type="term" value="P:signal transduction"/>
    <property type="evidence" value="ECO:0007669"/>
    <property type="project" value="TreeGrafter"/>
</dbReference>
<dbReference type="Pfam" id="PF03572">
    <property type="entry name" value="Peptidase_S41"/>
    <property type="match status" value="1"/>
</dbReference>
<gene>
    <name evidence="8" type="ordered locus">TherJR_0020</name>
</gene>
<evidence type="ECO:0000256" key="2">
    <source>
        <dbReference type="ARBA" id="ARBA00022670"/>
    </source>
</evidence>
<dbReference type="CDD" id="cd06782">
    <property type="entry name" value="cpPDZ_CPP-like"/>
    <property type="match status" value="1"/>
</dbReference>
<dbReference type="eggNOG" id="COG0793">
    <property type="taxonomic scope" value="Bacteria"/>
</dbReference>